<evidence type="ECO:0000256" key="1">
    <source>
        <dbReference type="SAM" id="MobiDB-lite"/>
    </source>
</evidence>
<dbReference type="KEGG" id="ela:UCREL1_3560"/>
<keyword evidence="2" id="KW-0472">Membrane</keyword>
<evidence type="ECO:0000313" key="3">
    <source>
        <dbReference type="EMBL" id="EMR69423.1"/>
    </source>
</evidence>
<feature type="compositionally biased region" description="Acidic residues" evidence="1">
    <location>
        <begin position="297"/>
        <end position="315"/>
    </location>
</feature>
<feature type="transmembrane region" description="Helical" evidence="2">
    <location>
        <begin position="75"/>
        <end position="95"/>
    </location>
</feature>
<dbReference type="EMBL" id="KB706089">
    <property type="protein sequence ID" value="EMR69423.1"/>
    <property type="molecule type" value="Genomic_DNA"/>
</dbReference>
<sequence length="355" mass="39846">MDILDMPILILGDLGNLAPEPVGPKSLFSFSSSSSFLPPLSISAKGLFAGLKALLSAPLTILTFTVHYKRLLFDLIARAFSSLFVGLDALLNALLTIPTFTVHHTQLLFNLFAHYNKLFFDLIARTVSSLFVNLKALPSAFFTISTFITHHTRLLLNFTAHHSKPPLDLTARASSFLLSHYYIYVHPTIASAAETAVDRVTEHVQTTTEEIRQWAWPCLAVAWVIVACCYAYKLYRGIQSGFDGRVRVNVHVNRRGWRVLCGLGRMYVGVPSGLFGFALCPVGDIAVPEGVRMGYGDYDDDGEDDEEEEEEEEEMEIKRKNRERRRVAFTILYRWFRGPILSLLSVSAVLVLQQQ</sequence>
<feature type="region of interest" description="Disordered" evidence="1">
    <location>
        <begin position="296"/>
        <end position="317"/>
    </location>
</feature>
<name>M7SXZ0_EUTLA</name>
<reference evidence="4" key="1">
    <citation type="journal article" date="2013" name="Genome Announc.">
        <title>Draft genome sequence of the grapevine dieback fungus Eutypa lata UCR-EL1.</title>
        <authorList>
            <person name="Blanco-Ulate B."/>
            <person name="Rolshausen P.E."/>
            <person name="Cantu D."/>
        </authorList>
    </citation>
    <scope>NUCLEOTIDE SEQUENCE [LARGE SCALE GENOMIC DNA]</scope>
    <source>
        <strain evidence="4">UCR-EL1</strain>
    </source>
</reference>
<protein>
    <submittedName>
        <fullName evidence="3">Uncharacterized protein</fullName>
    </submittedName>
</protein>
<evidence type="ECO:0000256" key="2">
    <source>
        <dbReference type="SAM" id="Phobius"/>
    </source>
</evidence>
<accession>M7SXZ0</accession>
<keyword evidence="4" id="KW-1185">Reference proteome</keyword>
<organism evidence="3 4">
    <name type="scientific">Eutypa lata (strain UCR-EL1)</name>
    <name type="common">Grapevine dieback disease fungus</name>
    <name type="synonym">Eutypa armeniacae</name>
    <dbReference type="NCBI Taxonomy" id="1287681"/>
    <lineage>
        <taxon>Eukaryota</taxon>
        <taxon>Fungi</taxon>
        <taxon>Dikarya</taxon>
        <taxon>Ascomycota</taxon>
        <taxon>Pezizomycotina</taxon>
        <taxon>Sordariomycetes</taxon>
        <taxon>Xylariomycetidae</taxon>
        <taxon>Xylariales</taxon>
        <taxon>Diatrypaceae</taxon>
        <taxon>Eutypa</taxon>
    </lineage>
</organism>
<dbReference type="AlphaFoldDB" id="M7SXZ0"/>
<feature type="transmembrane region" description="Helical" evidence="2">
    <location>
        <begin position="47"/>
        <end position="68"/>
    </location>
</feature>
<evidence type="ECO:0000313" key="4">
    <source>
        <dbReference type="Proteomes" id="UP000012174"/>
    </source>
</evidence>
<proteinExistence type="predicted"/>
<dbReference type="HOGENOM" id="CLU_780818_0_0_1"/>
<gene>
    <name evidence="3" type="ORF">UCREL1_3560</name>
</gene>
<keyword evidence="2" id="KW-1133">Transmembrane helix</keyword>
<keyword evidence="2" id="KW-0812">Transmembrane</keyword>
<dbReference type="Proteomes" id="UP000012174">
    <property type="component" value="Unassembled WGS sequence"/>
</dbReference>
<feature type="transmembrane region" description="Helical" evidence="2">
    <location>
        <begin position="327"/>
        <end position="352"/>
    </location>
</feature>